<sequence length="100" mass="11413">MVAKSHIQPYINQVNLHLLCPVEFLLQFLTIVMSSWTELQKWILPSEESLVGFPALPSWMFFCLKAALKSMNGALSQLLESRVVELKLVHNTSEDKLEVI</sequence>
<evidence type="ECO:0000313" key="2">
    <source>
        <dbReference type="EnsemblPlants" id="PAC:32909397.CDS.1"/>
    </source>
</evidence>
<reference evidence="1 3" key="1">
    <citation type="journal article" date="2008" name="Science">
        <title>The Physcomitrella genome reveals evolutionary insights into the conquest of land by plants.</title>
        <authorList>
            <person name="Rensing S."/>
            <person name="Lang D."/>
            <person name="Zimmer A."/>
            <person name="Terry A."/>
            <person name="Salamov A."/>
            <person name="Shapiro H."/>
            <person name="Nishiyama T."/>
            <person name="Perroud P.-F."/>
            <person name="Lindquist E."/>
            <person name="Kamisugi Y."/>
            <person name="Tanahashi T."/>
            <person name="Sakakibara K."/>
            <person name="Fujita T."/>
            <person name="Oishi K."/>
            <person name="Shin-I T."/>
            <person name="Kuroki Y."/>
            <person name="Toyoda A."/>
            <person name="Suzuki Y."/>
            <person name="Hashimoto A."/>
            <person name="Yamaguchi K."/>
            <person name="Sugano A."/>
            <person name="Kohara Y."/>
            <person name="Fujiyama A."/>
            <person name="Anterola A."/>
            <person name="Aoki S."/>
            <person name="Ashton N."/>
            <person name="Barbazuk W.B."/>
            <person name="Barker E."/>
            <person name="Bennetzen J."/>
            <person name="Bezanilla M."/>
            <person name="Blankenship R."/>
            <person name="Cho S.H."/>
            <person name="Dutcher S."/>
            <person name="Estelle M."/>
            <person name="Fawcett J.A."/>
            <person name="Gundlach H."/>
            <person name="Hanada K."/>
            <person name="Heyl A."/>
            <person name="Hicks K.A."/>
            <person name="Hugh J."/>
            <person name="Lohr M."/>
            <person name="Mayer K."/>
            <person name="Melkozernov A."/>
            <person name="Murata T."/>
            <person name="Nelson D."/>
            <person name="Pils B."/>
            <person name="Prigge M."/>
            <person name="Reiss B."/>
            <person name="Renner T."/>
            <person name="Rombauts S."/>
            <person name="Rushton P."/>
            <person name="Sanderfoot A."/>
            <person name="Schween G."/>
            <person name="Shiu S.-H."/>
            <person name="Stueber K."/>
            <person name="Theodoulou F.L."/>
            <person name="Tu H."/>
            <person name="Van de Peer Y."/>
            <person name="Verrier P.J."/>
            <person name="Waters E."/>
            <person name="Wood A."/>
            <person name="Yang L."/>
            <person name="Cove D."/>
            <person name="Cuming A."/>
            <person name="Hasebe M."/>
            <person name="Lucas S."/>
            <person name="Mishler D.B."/>
            <person name="Reski R."/>
            <person name="Grigoriev I."/>
            <person name="Quatrano R.S."/>
            <person name="Boore J.L."/>
        </authorList>
    </citation>
    <scope>NUCLEOTIDE SEQUENCE [LARGE SCALE GENOMIC DNA]</scope>
    <source>
        <strain evidence="2 3">cv. Gransden 2004</strain>
    </source>
</reference>
<keyword evidence="3" id="KW-1185">Reference proteome</keyword>
<dbReference type="EnsemblPlants" id="Pp3c24_5860V3.2">
    <property type="protein sequence ID" value="PAC:32909398.CDS.1"/>
    <property type="gene ID" value="Pp3c24_5860"/>
</dbReference>
<dbReference type="EMBL" id="ABEU02000024">
    <property type="protein sequence ID" value="PNR28095.1"/>
    <property type="molecule type" value="Genomic_DNA"/>
</dbReference>
<dbReference type="Proteomes" id="UP000006727">
    <property type="component" value="Chromosome 24"/>
</dbReference>
<evidence type="ECO:0000313" key="3">
    <source>
        <dbReference type="Proteomes" id="UP000006727"/>
    </source>
</evidence>
<evidence type="ECO:0000313" key="1">
    <source>
        <dbReference type="EMBL" id="PNR28095.1"/>
    </source>
</evidence>
<reference evidence="2" key="3">
    <citation type="submission" date="2020-12" db="UniProtKB">
        <authorList>
            <consortium name="EnsemblPlants"/>
        </authorList>
    </citation>
    <scope>IDENTIFICATION</scope>
</reference>
<gene>
    <name evidence="1" type="ORF">PHYPA_028687</name>
</gene>
<dbReference type="Gramene" id="Pp3c24_5860V3.2">
    <property type="protein sequence ID" value="PAC:32909398.CDS.1"/>
    <property type="gene ID" value="Pp3c24_5860"/>
</dbReference>
<dbReference type="PaxDb" id="3218-PP1S387_60V6.1"/>
<name>A0A2K1IFP2_PHYPA</name>
<proteinExistence type="predicted"/>
<reference evidence="1 3" key="2">
    <citation type="journal article" date="2018" name="Plant J.">
        <title>The Physcomitrella patens chromosome-scale assembly reveals moss genome structure and evolution.</title>
        <authorList>
            <person name="Lang D."/>
            <person name="Ullrich K.K."/>
            <person name="Murat F."/>
            <person name="Fuchs J."/>
            <person name="Jenkins J."/>
            <person name="Haas F.B."/>
            <person name="Piednoel M."/>
            <person name="Gundlach H."/>
            <person name="Van Bel M."/>
            <person name="Meyberg R."/>
            <person name="Vives C."/>
            <person name="Morata J."/>
            <person name="Symeonidi A."/>
            <person name="Hiss M."/>
            <person name="Muchero W."/>
            <person name="Kamisugi Y."/>
            <person name="Saleh O."/>
            <person name="Blanc G."/>
            <person name="Decker E.L."/>
            <person name="van Gessel N."/>
            <person name="Grimwood J."/>
            <person name="Hayes R.D."/>
            <person name="Graham S.W."/>
            <person name="Gunter L.E."/>
            <person name="McDaniel S.F."/>
            <person name="Hoernstein S.N.W."/>
            <person name="Larsson A."/>
            <person name="Li F.W."/>
            <person name="Perroud P.F."/>
            <person name="Phillips J."/>
            <person name="Ranjan P."/>
            <person name="Rokshar D.S."/>
            <person name="Rothfels C.J."/>
            <person name="Schneider L."/>
            <person name="Shu S."/>
            <person name="Stevenson D.W."/>
            <person name="Thummler F."/>
            <person name="Tillich M."/>
            <person name="Villarreal Aguilar J.C."/>
            <person name="Widiez T."/>
            <person name="Wong G.K."/>
            <person name="Wymore A."/>
            <person name="Zhang Y."/>
            <person name="Zimmer A.D."/>
            <person name="Quatrano R.S."/>
            <person name="Mayer K.F.X."/>
            <person name="Goodstein D."/>
            <person name="Casacuberta J.M."/>
            <person name="Vandepoele K."/>
            <person name="Reski R."/>
            <person name="Cuming A.C."/>
            <person name="Tuskan G.A."/>
            <person name="Maumus F."/>
            <person name="Salse J."/>
            <person name="Schmutz J."/>
            <person name="Rensing S.A."/>
        </authorList>
    </citation>
    <scope>NUCLEOTIDE SEQUENCE [LARGE SCALE GENOMIC DNA]</scope>
    <source>
        <strain evidence="2 3">cv. Gransden 2004</strain>
    </source>
</reference>
<dbReference type="InParanoid" id="A0A2K1IFP2"/>
<accession>A0A2K1IFP2</accession>
<dbReference type="EnsemblPlants" id="Pp3c24_5860V3.1">
    <property type="protein sequence ID" value="PAC:32909397.CDS.1"/>
    <property type="gene ID" value="Pp3c24_5860"/>
</dbReference>
<protein>
    <submittedName>
        <fullName evidence="1 2">Uncharacterized protein</fullName>
    </submittedName>
</protein>
<organism evidence="1">
    <name type="scientific">Physcomitrium patens</name>
    <name type="common">Spreading-leaved earth moss</name>
    <name type="synonym">Physcomitrella patens</name>
    <dbReference type="NCBI Taxonomy" id="3218"/>
    <lineage>
        <taxon>Eukaryota</taxon>
        <taxon>Viridiplantae</taxon>
        <taxon>Streptophyta</taxon>
        <taxon>Embryophyta</taxon>
        <taxon>Bryophyta</taxon>
        <taxon>Bryophytina</taxon>
        <taxon>Bryopsida</taxon>
        <taxon>Funariidae</taxon>
        <taxon>Funariales</taxon>
        <taxon>Funariaceae</taxon>
        <taxon>Physcomitrium</taxon>
    </lineage>
</organism>
<dbReference type="Gramene" id="Pp3c24_5860V3.1">
    <property type="protein sequence ID" value="PAC:32909397.CDS.1"/>
    <property type="gene ID" value="Pp3c24_5860"/>
</dbReference>
<dbReference type="AlphaFoldDB" id="A0A2K1IFP2"/>